<protein>
    <submittedName>
        <fullName evidence="5">Cyclin mcs2</fullName>
    </submittedName>
</protein>
<dbReference type="PANTHER" id="PTHR10026">
    <property type="entry name" value="CYCLIN"/>
    <property type="match status" value="1"/>
</dbReference>
<dbReference type="Proteomes" id="UP000230605">
    <property type="component" value="Chromosome 7"/>
</dbReference>
<proteinExistence type="inferred from homology"/>
<feature type="region of interest" description="Disordered" evidence="3">
    <location>
        <begin position="347"/>
        <end position="386"/>
    </location>
</feature>
<evidence type="ECO:0000313" key="5">
    <source>
        <dbReference type="EMBL" id="PIA91545.1"/>
    </source>
</evidence>
<evidence type="ECO:0000256" key="1">
    <source>
        <dbReference type="ARBA" id="ARBA00008638"/>
    </source>
</evidence>
<feature type="compositionally biased region" description="Basic and acidic residues" evidence="3">
    <location>
        <begin position="353"/>
        <end position="372"/>
    </location>
</feature>
<gene>
    <name evidence="5" type="ORF">CB0940_09268</name>
    <name evidence="6" type="ORF">RHO25_011084</name>
</gene>
<evidence type="ECO:0000313" key="6">
    <source>
        <dbReference type="EMBL" id="WPB06427.1"/>
    </source>
</evidence>
<keyword evidence="2" id="KW-0195">Cyclin</keyword>
<evidence type="ECO:0000256" key="3">
    <source>
        <dbReference type="SAM" id="MobiDB-lite"/>
    </source>
</evidence>
<evidence type="ECO:0000313" key="7">
    <source>
        <dbReference type="Proteomes" id="UP001302367"/>
    </source>
</evidence>
<dbReference type="InterPro" id="IPR013763">
    <property type="entry name" value="Cyclin-like_dom"/>
</dbReference>
<reference evidence="5" key="1">
    <citation type="submission" date="2015-10" db="EMBL/GenBank/DDBJ databases">
        <title>The cercosporin biosynthetic gene cluster was horizontally transferred to several fungal lineages and shown to be expanded in Cercospora beticola based on microsynteny with recipient genomes.</title>
        <authorList>
            <person name="De Jonge R."/>
            <person name="Ebert M.K."/>
            <person name="Suttle J.C."/>
            <person name="Jurick Ii W.M."/>
            <person name="Secor G.A."/>
            <person name="Thomma B.P."/>
            <person name="Van De Peer Y."/>
            <person name="Bolton M.D."/>
        </authorList>
    </citation>
    <scope>NUCLEOTIDE SEQUENCE [LARGE SCALE GENOMIC DNA]</scope>
    <source>
        <strain evidence="5">09-40</strain>
    </source>
</reference>
<dbReference type="SUPFAM" id="SSF47954">
    <property type="entry name" value="Cyclin-like"/>
    <property type="match status" value="2"/>
</dbReference>
<organism evidence="5">
    <name type="scientific">Cercospora beticola</name>
    <name type="common">Sugarbeet leaf spot fungus</name>
    <dbReference type="NCBI Taxonomy" id="122368"/>
    <lineage>
        <taxon>Eukaryota</taxon>
        <taxon>Fungi</taxon>
        <taxon>Dikarya</taxon>
        <taxon>Ascomycota</taxon>
        <taxon>Pezizomycotina</taxon>
        <taxon>Dothideomycetes</taxon>
        <taxon>Dothideomycetidae</taxon>
        <taxon>Mycosphaerellales</taxon>
        <taxon>Mycosphaerellaceae</taxon>
        <taxon>Cercospora</taxon>
    </lineage>
</organism>
<accession>A0A2G5HGC5</accession>
<evidence type="ECO:0000259" key="4">
    <source>
        <dbReference type="SMART" id="SM00385"/>
    </source>
</evidence>
<dbReference type="AlphaFoldDB" id="A0A2G5HGC5"/>
<dbReference type="EMBL" id="CP134190">
    <property type="protein sequence ID" value="WPB06427.1"/>
    <property type="molecule type" value="Genomic_DNA"/>
</dbReference>
<dbReference type="CDD" id="cd20524">
    <property type="entry name" value="CYCLIN_CCNH_rpt1"/>
    <property type="match status" value="1"/>
</dbReference>
<feature type="domain" description="Cyclin-like" evidence="4">
    <location>
        <begin position="73"/>
        <end position="161"/>
    </location>
</feature>
<reference evidence="6 7" key="2">
    <citation type="submission" date="2023-09" db="EMBL/GenBank/DDBJ databases">
        <title>Complete-Gapless Cercospora beticola genome.</title>
        <authorList>
            <person name="Wyatt N.A."/>
            <person name="Spanner R.E."/>
            <person name="Bolton M.D."/>
        </authorList>
    </citation>
    <scope>NUCLEOTIDE SEQUENCE [LARGE SCALE GENOMIC DNA]</scope>
    <source>
        <strain evidence="6">Cb09-40</strain>
    </source>
</reference>
<dbReference type="InterPro" id="IPR043198">
    <property type="entry name" value="Cyclin/Ssn8"/>
</dbReference>
<dbReference type="GO" id="GO:0016538">
    <property type="term" value="F:cyclin-dependent protein serine/threonine kinase regulator activity"/>
    <property type="evidence" value="ECO:0007669"/>
    <property type="project" value="InterPro"/>
</dbReference>
<dbReference type="InterPro" id="IPR031658">
    <property type="entry name" value="Cyclin_C_2"/>
</dbReference>
<dbReference type="SMART" id="SM00385">
    <property type="entry name" value="CYCLIN"/>
    <property type="match status" value="1"/>
</dbReference>
<comment type="similarity">
    <text evidence="1">Belongs to the cyclin family. Cyclin C subfamily.</text>
</comment>
<dbReference type="EMBL" id="LKMD01000106">
    <property type="protein sequence ID" value="PIA91545.1"/>
    <property type="molecule type" value="Genomic_DNA"/>
</dbReference>
<dbReference type="CDD" id="cd20525">
    <property type="entry name" value="CYCLIN_CCNH_rpt2"/>
    <property type="match status" value="1"/>
</dbReference>
<evidence type="ECO:0000256" key="2">
    <source>
        <dbReference type="ARBA" id="ARBA00023127"/>
    </source>
</evidence>
<dbReference type="OrthoDB" id="340962at2759"/>
<dbReference type="InterPro" id="IPR036915">
    <property type="entry name" value="Cyclin-like_sf"/>
</dbReference>
<dbReference type="Gene3D" id="1.10.472.10">
    <property type="entry name" value="Cyclin-like"/>
    <property type="match status" value="2"/>
</dbReference>
<keyword evidence="7" id="KW-1185">Reference proteome</keyword>
<dbReference type="Proteomes" id="UP001302367">
    <property type="component" value="Chromosome 7"/>
</dbReference>
<sequence>MSSTIDEDELYRRSTQYRHWSFSPEQLVAQRRKTHELALARAQKYIGQQNGHATPPGCLTAEEELQLVQAYCEVMHKTGVLLGWPAHVFTTAIQYFKRFYLTNSCMTYPPKEIYKTVMFLASKTEATHTPLSKFSKSISADPEVVLAPEYKVMQALRFMLDVRQPYRGLKGALIELLNMTEGLVDEIVQQSGEEVQQGMLALRAPDSANKTQFSMPNGSNGRIEQKQLVERVQLAYAAAKNLLDREASLSDAYFLYTPSQILFAALHVADTPLLTYFLDTKIPLGLPSRSKILATIESCAVMIASFSTSTNISKEQRAGLEKKLEGCRDPTTKDLVKVAAAVKRNGAEEGVMDEEKARKIKAERAKNEKDMNDLFGPTLGGPKAGG</sequence>
<dbReference type="GO" id="GO:0006357">
    <property type="term" value="P:regulation of transcription by RNA polymerase II"/>
    <property type="evidence" value="ECO:0007669"/>
    <property type="project" value="InterPro"/>
</dbReference>
<name>A0A2G5HGC5_CERBT</name>
<dbReference type="Pfam" id="PF16899">
    <property type="entry name" value="Cyclin_C_2"/>
    <property type="match status" value="1"/>
</dbReference>